<accession>A0A2M8F9F9</accession>
<feature type="binding site" evidence="2">
    <location>
        <begin position="216"/>
        <end position="217"/>
    </location>
    <ligand>
        <name>ATP</name>
        <dbReference type="ChEBI" id="CHEBI:30616"/>
    </ligand>
</feature>
<protein>
    <submittedName>
        <fullName evidence="5">Cell filamentation protein Fic</fullName>
    </submittedName>
</protein>
<evidence type="ECO:0000256" key="1">
    <source>
        <dbReference type="PIRSR" id="PIRSR640198-1"/>
    </source>
</evidence>
<sequence>MPYLDQNLVDRLDKKLKQLNSLRPLPKTAVEKLRDQLRIEMTYNSNAIEGNSLTLKETFLVINEGLTVKGKPLKDHLEAKDHYSALSYLYELIKHGKKNTLSEHLIKQIHTIIVQETDKEWAGRYRNSNVIIGGADHTPPDALDVPTLMRDLITWFSKERKNMHVVELAALIHHKFVYIHPFFDGNGRTSHLLMNLILMQAGFPLSIVLKNDRKKYYRVLAQADKEQYEPFVRFIAQTVEHSLDLYLKTLTPTTKKRETFLKLADIAKDTPYSAKYLNLLARQGKLEAHKEGRNWVTTQEAVERYMKGRERQRDV</sequence>
<gene>
    <name evidence="5" type="ORF">CO030_03215</name>
</gene>
<dbReference type="SUPFAM" id="SSF140931">
    <property type="entry name" value="Fic-like"/>
    <property type="match status" value="1"/>
</dbReference>
<feature type="site" description="Important for autoinhibition of adenylyltransferase activity" evidence="3">
    <location>
        <position position="49"/>
    </location>
</feature>
<comment type="caution">
    <text evidence="5">The sequence shown here is derived from an EMBL/GenBank/DDBJ whole genome shotgun (WGS) entry which is preliminary data.</text>
</comment>
<dbReference type="Pfam" id="PF02661">
    <property type="entry name" value="Fic"/>
    <property type="match status" value="1"/>
</dbReference>
<dbReference type="AlphaFoldDB" id="A0A2M8F9F9"/>
<dbReference type="EMBL" id="PFRH01000102">
    <property type="protein sequence ID" value="PJC52375.1"/>
    <property type="molecule type" value="Genomic_DNA"/>
</dbReference>
<evidence type="ECO:0000259" key="4">
    <source>
        <dbReference type="PROSITE" id="PS51459"/>
    </source>
</evidence>
<evidence type="ECO:0000313" key="5">
    <source>
        <dbReference type="EMBL" id="PJC52375.1"/>
    </source>
</evidence>
<dbReference type="InterPro" id="IPR036597">
    <property type="entry name" value="Fido-like_dom_sf"/>
</dbReference>
<dbReference type="PANTHER" id="PTHR13504">
    <property type="entry name" value="FIDO DOMAIN-CONTAINING PROTEIN DDB_G0283145"/>
    <property type="match status" value="1"/>
</dbReference>
<evidence type="ECO:0000313" key="6">
    <source>
        <dbReference type="Proteomes" id="UP000231456"/>
    </source>
</evidence>
<dbReference type="InterPro" id="IPR003812">
    <property type="entry name" value="Fido"/>
</dbReference>
<dbReference type="PANTHER" id="PTHR13504:SF38">
    <property type="entry name" value="FIDO DOMAIN-CONTAINING PROTEIN"/>
    <property type="match status" value="1"/>
</dbReference>
<dbReference type="Gene3D" id="1.10.3290.10">
    <property type="entry name" value="Fido-like domain"/>
    <property type="match status" value="1"/>
</dbReference>
<evidence type="ECO:0000256" key="3">
    <source>
        <dbReference type="PIRSR" id="PIRSR640198-3"/>
    </source>
</evidence>
<organism evidence="5 6">
    <name type="scientific">Candidatus Magasanikbacteria bacterium CG_4_9_14_0_2_um_filter_42_11</name>
    <dbReference type="NCBI Taxonomy" id="1974643"/>
    <lineage>
        <taxon>Bacteria</taxon>
        <taxon>Candidatus Magasanikiibacteriota</taxon>
    </lineage>
</organism>
<dbReference type="PROSITE" id="PS51459">
    <property type="entry name" value="FIDO"/>
    <property type="match status" value="1"/>
</dbReference>
<proteinExistence type="predicted"/>
<evidence type="ECO:0000256" key="2">
    <source>
        <dbReference type="PIRSR" id="PIRSR640198-2"/>
    </source>
</evidence>
<dbReference type="InterPro" id="IPR040198">
    <property type="entry name" value="Fido_containing"/>
</dbReference>
<dbReference type="GO" id="GO:0005524">
    <property type="term" value="F:ATP binding"/>
    <property type="evidence" value="ECO:0007669"/>
    <property type="project" value="UniProtKB-KW"/>
</dbReference>
<keyword evidence="2" id="KW-0547">Nucleotide-binding</keyword>
<name>A0A2M8F9F9_9BACT</name>
<feature type="active site" evidence="1">
    <location>
        <position position="180"/>
    </location>
</feature>
<feature type="domain" description="Fido" evidence="4">
    <location>
        <begin position="101"/>
        <end position="237"/>
    </location>
</feature>
<dbReference type="Proteomes" id="UP000231456">
    <property type="component" value="Unassembled WGS sequence"/>
</dbReference>
<keyword evidence="2" id="KW-0067">ATP-binding</keyword>
<reference evidence="6" key="1">
    <citation type="submission" date="2017-09" db="EMBL/GenBank/DDBJ databases">
        <title>Depth-based differentiation of microbial function through sediment-hosted aquifers and enrichment of novel symbionts in the deep terrestrial subsurface.</title>
        <authorList>
            <person name="Probst A.J."/>
            <person name="Ladd B."/>
            <person name="Jarett J.K."/>
            <person name="Geller-Mcgrath D.E."/>
            <person name="Sieber C.M.K."/>
            <person name="Emerson J.B."/>
            <person name="Anantharaman K."/>
            <person name="Thomas B.C."/>
            <person name="Malmstrom R."/>
            <person name="Stieglmeier M."/>
            <person name="Klingl A."/>
            <person name="Woyke T."/>
            <person name="Ryan C.M."/>
            <person name="Banfield J.F."/>
        </authorList>
    </citation>
    <scope>NUCLEOTIDE SEQUENCE [LARGE SCALE GENOMIC DNA]</scope>
</reference>